<accession>A0ABR8AFS8</accession>
<proteinExistence type="predicted"/>
<dbReference type="Proteomes" id="UP000658514">
    <property type="component" value="Unassembled WGS sequence"/>
</dbReference>
<protein>
    <submittedName>
        <fullName evidence="1">Uncharacterized protein</fullName>
    </submittedName>
</protein>
<comment type="caution">
    <text evidence="1">The sequence shown here is derived from an EMBL/GenBank/DDBJ whole genome shotgun (WGS) entry which is preliminary data.</text>
</comment>
<reference evidence="1 2" key="1">
    <citation type="journal article" date="2020" name="ISME J.">
        <title>Comparative genomics reveals insights into cyanobacterial evolution and habitat adaptation.</title>
        <authorList>
            <person name="Chen M.Y."/>
            <person name="Teng W.K."/>
            <person name="Zhao L."/>
            <person name="Hu C.X."/>
            <person name="Zhou Y.K."/>
            <person name="Han B.P."/>
            <person name="Song L.R."/>
            <person name="Shu W.S."/>
        </authorList>
    </citation>
    <scope>NUCLEOTIDE SEQUENCE [LARGE SCALE GENOMIC DNA]</scope>
    <source>
        <strain evidence="1 2">FACHB-288</strain>
    </source>
</reference>
<name>A0ABR8AFS8_9CYAN</name>
<gene>
    <name evidence="1" type="ORF">H6G24_18180</name>
</gene>
<dbReference type="EMBL" id="JACJQH010000028">
    <property type="protein sequence ID" value="MBD2197407.1"/>
    <property type="molecule type" value="Genomic_DNA"/>
</dbReference>
<sequence>MSGVAKIAFDTTIAISGIAKIAFETKIAILAMSTAIDTYRKYLACSSDSI</sequence>
<dbReference type="RefSeq" id="WP_190544385.1">
    <property type="nucleotide sequence ID" value="NZ_CAWPNO010000060.1"/>
</dbReference>
<evidence type="ECO:0000313" key="1">
    <source>
        <dbReference type="EMBL" id="MBD2197407.1"/>
    </source>
</evidence>
<keyword evidence="2" id="KW-1185">Reference proteome</keyword>
<organism evidence="1 2">
    <name type="scientific">Calothrix parietina FACHB-288</name>
    <dbReference type="NCBI Taxonomy" id="2692896"/>
    <lineage>
        <taxon>Bacteria</taxon>
        <taxon>Bacillati</taxon>
        <taxon>Cyanobacteriota</taxon>
        <taxon>Cyanophyceae</taxon>
        <taxon>Nostocales</taxon>
        <taxon>Calotrichaceae</taxon>
        <taxon>Calothrix</taxon>
    </lineage>
</organism>
<evidence type="ECO:0000313" key="2">
    <source>
        <dbReference type="Proteomes" id="UP000658514"/>
    </source>
</evidence>